<evidence type="ECO:0000256" key="3">
    <source>
        <dbReference type="HAMAP-Rule" id="MF_01384"/>
    </source>
</evidence>
<dbReference type="Proteomes" id="UP000678276">
    <property type="component" value="Unassembled WGS sequence"/>
</dbReference>
<comment type="function">
    <text evidence="3">Required for maturation of urease via the functional incorporation of the urease nickel metallocenter.</text>
</comment>
<evidence type="ECO:0000256" key="1">
    <source>
        <dbReference type="ARBA" id="ARBA00007177"/>
    </source>
</evidence>
<dbReference type="PANTHER" id="PTHR33643:SF1">
    <property type="entry name" value="UREASE ACCESSORY PROTEIN D"/>
    <property type="match status" value="1"/>
</dbReference>
<gene>
    <name evidence="3" type="primary">ureD</name>
    <name evidence="4" type="ORF">J6595_13340</name>
</gene>
<name>A0ABS4BJ44_9HYPH</name>
<comment type="caution">
    <text evidence="4">The sequence shown here is derived from an EMBL/GenBank/DDBJ whole genome shotgun (WGS) entry which is preliminary data.</text>
</comment>
<dbReference type="InterPro" id="IPR002669">
    <property type="entry name" value="UreD"/>
</dbReference>
<dbReference type="RefSeq" id="WP_209595057.1">
    <property type="nucleotide sequence ID" value="NZ_JAGJCF010000009.1"/>
</dbReference>
<reference evidence="4 5" key="1">
    <citation type="submission" date="2021-04" db="EMBL/GenBank/DDBJ databases">
        <title>Whole genome sequence of Jiella sp. KSK16Y-1.</title>
        <authorList>
            <person name="Tuo L."/>
        </authorList>
    </citation>
    <scope>NUCLEOTIDE SEQUENCE [LARGE SCALE GENOMIC DNA]</scope>
    <source>
        <strain evidence="4 5">KSK16Y-1</strain>
    </source>
</reference>
<keyword evidence="2 3" id="KW-0143">Chaperone</keyword>
<proteinExistence type="inferred from homology"/>
<evidence type="ECO:0000313" key="4">
    <source>
        <dbReference type="EMBL" id="MBP0616567.1"/>
    </source>
</evidence>
<keyword evidence="5" id="KW-1185">Reference proteome</keyword>
<comment type="similarity">
    <text evidence="1 3">Belongs to the UreD family.</text>
</comment>
<protein>
    <recommendedName>
        <fullName evidence="3">Urease accessory protein UreD</fullName>
    </recommendedName>
</protein>
<dbReference type="Pfam" id="PF01774">
    <property type="entry name" value="UreD"/>
    <property type="match status" value="1"/>
</dbReference>
<evidence type="ECO:0000313" key="5">
    <source>
        <dbReference type="Proteomes" id="UP000678276"/>
    </source>
</evidence>
<evidence type="ECO:0000256" key="2">
    <source>
        <dbReference type="ARBA" id="ARBA00023186"/>
    </source>
</evidence>
<dbReference type="EMBL" id="JAGJCF010000009">
    <property type="protein sequence ID" value="MBP0616567.1"/>
    <property type="molecule type" value="Genomic_DNA"/>
</dbReference>
<keyword evidence="3" id="KW-0996">Nickel insertion</keyword>
<keyword evidence="3" id="KW-0963">Cytoplasm</keyword>
<comment type="subunit">
    <text evidence="3">UreD, UreF and UreG form a complex that acts as a GTP-hydrolysis-dependent molecular chaperone, activating the urease apoprotein by helping to assemble the nickel containing metallocenter of UreC. The UreE protein probably delivers the nickel.</text>
</comment>
<accession>A0ABS4BJ44</accession>
<organism evidence="4 5">
    <name type="scientific">Jiella mangrovi</name>
    <dbReference type="NCBI Taxonomy" id="2821407"/>
    <lineage>
        <taxon>Bacteria</taxon>
        <taxon>Pseudomonadati</taxon>
        <taxon>Pseudomonadota</taxon>
        <taxon>Alphaproteobacteria</taxon>
        <taxon>Hyphomicrobiales</taxon>
        <taxon>Aurantimonadaceae</taxon>
        <taxon>Jiella</taxon>
    </lineage>
</organism>
<dbReference type="PANTHER" id="PTHR33643">
    <property type="entry name" value="UREASE ACCESSORY PROTEIN D"/>
    <property type="match status" value="1"/>
</dbReference>
<dbReference type="HAMAP" id="MF_01384">
    <property type="entry name" value="UreD"/>
    <property type="match status" value="1"/>
</dbReference>
<comment type="subcellular location">
    <subcellularLocation>
        <location evidence="3">Cytoplasm</location>
    </subcellularLocation>
</comment>
<sequence length="283" mass="30104">MTDRRAFRPPIQAADAAPAPNLQRARGKLELRVKRLDGRTRLDDLHQAGCLKLRFPKVAGATSEAVLINTSGGLTGGDRLDQSFAVGAGASLSITTQACERIYRASSGRAEVTTRISLGEDGFLAFLPQETILFDEGALARRLELDAPESAGFVLCESVILGREMMGETVTGGSFRESWRVRVGGRLVFADETRLSGAIAEETGSAASLSGNRAFATLLCRNEAPETLIEGLRETLGENGGASLVDGLIVARLVAPSGYLLRKRLVPALAALAKTAVPRIWSL</sequence>